<evidence type="ECO:0000313" key="3">
    <source>
        <dbReference type="EMBL" id="ODV56414.1"/>
    </source>
</evidence>
<organism evidence="3 4">
    <name type="scientific">Lysinibacillus fusiformis</name>
    <dbReference type="NCBI Taxonomy" id="28031"/>
    <lineage>
        <taxon>Bacteria</taxon>
        <taxon>Bacillati</taxon>
        <taxon>Bacillota</taxon>
        <taxon>Bacilli</taxon>
        <taxon>Bacillales</taxon>
        <taxon>Bacillaceae</taxon>
        <taxon>Lysinibacillus</taxon>
    </lineage>
</organism>
<comment type="caution">
    <text evidence="3">The sequence shown here is derived from an EMBL/GenBank/DDBJ whole genome shotgun (WGS) entry which is preliminary data.</text>
</comment>
<evidence type="ECO:0000256" key="1">
    <source>
        <dbReference type="SAM" id="Phobius"/>
    </source>
</evidence>
<dbReference type="PANTHER" id="PTHR36834:SF1">
    <property type="entry name" value="INTEGRAL MEMBRANE PROTEIN"/>
    <property type="match status" value="1"/>
</dbReference>
<evidence type="ECO:0000259" key="2">
    <source>
        <dbReference type="Pfam" id="PF04892"/>
    </source>
</evidence>
<dbReference type="PANTHER" id="PTHR36834">
    <property type="entry name" value="MEMBRANE PROTEIN-RELATED"/>
    <property type="match status" value="1"/>
</dbReference>
<dbReference type="AlphaFoldDB" id="A0A1E4R7I4"/>
<protein>
    <recommendedName>
        <fullName evidence="2">VanZ-like domain-containing protein</fullName>
    </recommendedName>
</protein>
<dbReference type="RefSeq" id="WP_069481406.1">
    <property type="nucleotide sequence ID" value="NZ_KV766182.1"/>
</dbReference>
<feature type="transmembrane region" description="Helical" evidence="1">
    <location>
        <begin position="185"/>
        <end position="205"/>
    </location>
</feature>
<keyword evidence="1" id="KW-0812">Transmembrane</keyword>
<dbReference type="InterPro" id="IPR006976">
    <property type="entry name" value="VanZ-like"/>
</dbReference>
<dbReference type="Proteomes" id="UP000094784">
    <property type="component" value="Unassembled WGS sequence"/>
</dbReference>
<proteinExistence type="predicted"/>
<feature type="transmembrane region" description="Helical" evidence="1">
    <location>
        <begin position="154"/>
        <end position="173"/>
    </location>
</feature>
<keyword evidence="1" id="KW-1133">Transmembrane helix</keyword>
<feature type="transmembrane region" description="Helical" evidence="1">
    <location>
        <begin position="95"/>
        <end position="115"/>
    </location>
</feature>
<name>A0A1E4R7I4_9BACI</name>
<dbReference type="InterPro" id="IPR053150">
    <property type="entry name" value="Teicoplanin_resist-assoc"/>
</dbReference>
<sequence length="469" mass="54079">MDLISIVSGLLPYVKYSIFMIIILIIGYLIYRKFYQGKYPIHLSKFVFITLLICWFIVVFGITTLSRGAKYTEQINFSLFTSYVNAWNKWSLTEFQLIIFNMLMFVPLGALLPLIHHKNKSFWRVLVISITFTSCIEISQLITGKGIFELDDLLHNTIGSLAGYFIVMVFILWTEQRKLTFIPIVKAISIPLVFITLFGVANMVYNAQEFGNLPFKPAQKQNMEHIQMQLETELSNKSPNACVYYNKDVNDIKKGKLIAQSIAKQFNLKQQGGIRIEVDNRIFTFQDDEGSAYYLTYFMSNGSWSLSFDNINDAPQKVDVKQQKQLLENWLKNEGLLPNNAIYQQQDERTIRWDLAEPENLQSACEDFSKGLVLISLFNQQVPDILFDISDNEMVAKKQLISQQQAYNVLVTGEFSTYNPLQKGDTLTITDVRLTYTYDTKGYYQPVYVFTCIVNDSDYIIEVLISAIQ</sequence>
<keyword evidence="1" id="KW-0472">Membrane</keyword>
<feature type="transmembrane region" description="Helical" evidence="1">
    <location>
        <begin position="43"/>
        <end position="62"/>
    </location>
</feature>
<feature type="domain" description="VanZ-like" evidence="2">
    <location>
        <begin position="46"/>
        <end position="170"/>
    </location>
</feature>
<gene>
    <name evidence="3" type="ORF">BG258_11160</name>
</gene>
<dbReference type="Pfam" id="PF04892">
    <property type="entry name" value="VanZ"/>
    <property type="match status" value="1"/>
</dbReference>
<feature type="transmembrane region" description="Helical" evidence="1">
    <location>
        <begin position="122"/>
        <end position="142"/>
    </location>
</feature>
<reference evidence="3 4" key="1">
    <citation type="submission" date="2016-09" db="EMBL/GenBank/DDBJ databases">
        <title>Draft genome sequence of the soil isolate, Lysinibacillus fusiformis M5, a potential hypoxanthine producer.</title>
        <authorList>
            <person name="Gallegos-Monterrosa R."/>
            <person name="Maroti G."/>
            <person name="Balint B."/>
            <person name="Kovacs A.T."/>
        </authorList>
    </citation>
    <scope>NUCLEOTIDE SEQUENCE [LARGE SCALE GENOMIC DNA]</scope>
    <source>
        <strain evidence="3 4">M5</strain>
    </source>
</reference>
<feature type="transmembrane region" description="Helical" evidence="1">
    <location>
        <begin position="13"/>
        <end position="31"/>
    </location>
</feature>
<dbReference type="EMBL" id="MECQ01000001">
    <property type="protein sequence ID" value="ODV56414.1"/>
    <property type="molecule type" value="Genomic_DNA"/>
</dbReference>
<accession>A0A1E4R7I4</accession>
<evidence type="ECO:0000313" key="4">
    <source>
        <dbReference type="Proteomes" id="UP000094784"/>
    </source>
</evidence>